<keyword evidence="3" id="KW-1185">Reference proteome</keyword>
<reference evidence="2 3" key="1">
    <citation type="submission" date="2019-03" db="EMBL/GenBank/DDBJ databases">
        <title>Genomics of glacier-inhabiting Cryobacterium strains.</title>
        <authorList>
            <person name="Liu Q."/>
            <person name="Xin Y.-H."/>
        </authorList>
    </citation>
    <scope>NUCLEOTIDE SEQUENCE [LARGE SCALE GENOMIC DNA]</scope>
    <source>
        <strain evidence="2 3">MDT1-3</strain>
    </source>
</reference>
<accession>A0A4R8WWP3</accession>
<dbReference type="Proteomes" id="UP000298412">
    <property type="component" value="Unassembled WGS sequence"/>
</dbReference>
<organism evidence="2 3">
    <name type="scientific">Cryobacterium algoritolerans</name>
    <dbReference type="NCBI Taxonomy" id="1259184"/>
    <lineage>
        <taxon>Bacteria</taxon>
        <taxon>Bacillati</taxon>
        <taxon>Actinomycetota</taxon>
        <taxon>Actinomycetes</taxon>
        <taxon>Micrococcales</taxon>
        <taxon>Microbacteriaceae</taxon>
        <taxon>Cryobacterium</taxon>
    </lineage>
</organism>
<evidence type="ECO:0000313" key="2">
    <source>
        <dbReference type="EMBL" id="TFC19718.1"/>
    </source>
</evidence>
<comment type="caution">
    <text evidence="2">The sequence shown here is derived from an EMBL/GenBank/DDBJ whole genome shotgun (WGS) entry which is preliminary data.</text>
</comment>
<feature type="domain" description="Antitoxin Xre/MbcA/ParS-like toxin-binding" evidence="1">
    <location>
        <begin position="48"/>
        <end position="86"/>
    </location>
</feature>
<gene>
    <name evidence="2" type="ORF">E3O19_01790</name>
</gene>
<protein>
    <submittedName>
        <fullName evidence="2">DUF2384 domain-containing protein</fullName>
    </submittedName>
</protein>
<proteinExistence type="predicted"/>
<sequence length="90" mass="10169">MSVLLDVKPQRLVKMMHGDEPVPERFVPRWEAVAEITRNLHGVLKPSATTRWMNTSVPDLNGKTPMDLIKRGQLTPVLALTQSYLDPSFT</sequence>
<dbReference type="OrthoDB" id="9921985at2"/>
<dbReference type="Pfam" id="PF09722">
    <property type="entry name" value="Xre_MbcA_ParS_C"/>
    <property type="match status" value="1"/>
</dbReference>
<dbReference type="AlphaFoldDB" id="A0A4R8WWP3"/>
<evidence type="ECO:0000259" key="1">
    <source>
        <dbReference type="Pfam" id="PF09722"/>
    </source>
</evidence>
<name>A0A4R8WWP3_9MICO</name>
<dbReference type="EMBL" id="SOFP01000010">
    <property type="protein sequence ID" value="TFC19718.1"/>
    <property type="molecule type" value="Genomic_DNA"/>
</dbReference>
<dbReference type="InterPro" id="IPR024467">
    <property type="entry name" value="Xre/MbcA/ParS-like_toxin-bd"/>
</dbReference>
<evidence type="ECO:0000313" key="3">
    <source>
        <dbReference type="Proteomes" id="UP000298412"/>
    </source>
</evidence>